<dbReference type="GO" id="GO:0005737">
    <property type="term" value="C:cytoplasm"/>
    <property type="evidence" value="ECO:0007669"/>
    <property type="project" value="UniProtKB-SubCell"/>
</dbReference>
<keyword evidence="9" id="KW-0862">Zinc</keyword>
<dbReference type="GO" id="GO:0008745">
    <property type="term" value="F:N-acetylmuramoyl-L-alanine amidase activity"/>
    <property type="evidence" value="ECO:0007669"/>
    <property type="project" value="UniProtKB-EC"/>
</dbReference>
<evidence type="ECO:0000256" key="5">
    <source>
        <dbReference type="ARBA" id="ARBA00011901"/>
    </source>
</evidence>
<dbReference type="SMART" id="SM00644">
    <property type="entry name" value="Ami_2"/>
    <property type="match status" value="1"/>
</dbReference>
<evidence type="ECO:0000313" key="15">
    <source>
        <dbReference type="Proteomes" id="UP000199758"/>
    </source>
</evidence>
<dbReference type="RefSeq" id="WP_072895406.1">
    <property type="nucleotide sequence ID" value="NZ_FQWZ01000002.1"/>
</dbReference>
<comment type="subcellular location">
    <subcellularLocation>
        <location evidence="3">Cytoplasm</location>
    </subcellularLocation>
</comment>
<feature type="domain" description="N-acetylmuramoyl-L-alanine amidase" evidence="13">
    <location>
        <begin position="24"/>
        <end position="175"/>
    </location>
</feature>
<dbReference type="NCBIfam" id="NF008758">
    <property type="entry name" value="PRK11789.1"/>
    <property type="match status" value="1"/>
</dbReference>
<evidence type="ECO:0000256" key="7">
    <source>
        <dbReference type="ARBA" id="ARBA00022723"/>
    </source>
</evidence>
<keyword evidence="15" id="KW-1185">Reference proteome</keyword>
<dbReference type="Pfam" id="PF01510">
    <property type="entry name" value="Amidase_2"/>
    <property type="match status" value="1"/>
</dbReference>
<evidence type="ECO:0000259" key="13">
    <source>
        <dbReference type="SMART" id="SM00644"/>
    </source>
</evidence>
<dbReference type="EC" id="3.5.1.28" evidence="5"/>
<keyword evidence="10" id="KW-0961">Cell wall biogenesis/degradation</keyword>
<dbReference type="CDD" id="cd06583">
    <property type="entry name" value="PGRP"/>
    <property type="match status" value="1"/>
</dbReference>
<evidence type="ECO:0000256" key="10">
    <source>
        <dbReference type="ARBA" id="ARBA00023316"/>
    </source>
</evidence>
<evidence type="ECO:0000256" key="2">
    <source>
        <dbReference type="ARBA" id="ARBA00001947"/>
    </source>
</evidence>
<dbReference type="OrthoDB" id="9794842at2"/>
<keyword evidence="7" id="KW-0479">Metal-binding</keyword>
<dbReference type="EMBL" id="FQWZ01000002">
    <property type="protein sequence ID" value="SHG62921.1"/>
    <property type="molecule type" value="Genomic_DNA"/>
</dbReference>
<evidence type="ECO:0000256" key="1">
    <source>
        <dbReference type="ARBA" id="ARBA00001561"/>
    </source>
</evidence>
<evidence type="ECO:0000313" key="14">
    <source>
        <dbReference type="EMBL" id="SHG62921.1"/>
    </source>
</evidence>
<dbReference type="GO" id="GO:0046872">
    <property type="term" value="F:metal ion binding"/>
    <property type="evidence" value="ECO:0007669"/>
    <property type="project" value="UniProtKB-KW"/>
</dbReference>
<accession>A0A1M5LCZ0</accession>
<keyword evidence="8" id="KW-0378">Hydrolase</keyword>
<proteinExistence type="inferred from homology"/>
<evidence type="ECO:0000256" key="6">
    <source>
        <dbReference type="ARBA" id="ARBA00022490"/>
    </source>
</evidence>
<evidence type="ECO:0000256" key="4">
    <source>
        <dbReference type="ARBA" id="ARBA00007553"/>
    </source>
</evidence>
<keyword evidence="6" id="KW-0963">Cytoplasm</keyword>
<dbReference type="InterPro" id="IPR002502">
    <property type="entry name" value="Amidase_domain"/>
</dbReference>
<evidence type="ECO:0000256" key="12">
    <source>
        <dbReference type="ARBA" id="ARBA00042615"/>
    </source>
</evidence>
<dbReference type="InterPro" id="IPR036505">
    <property type="entry name" value="Amidase/PGRP_sf"/>
</dbReference>
<dbReference type="STRING" id="490188.SAMN04488068_0832"/>
<dbReference type="GO" id="GO:0009253">
    <property type="term" value="P:peptidoglycan catabolic process"/>
    <property type="evidence" value="ECO:0007669"/>
    <property type="project" value="InterPro"/>
</dbReference>
<evidence type="ECO:0000256" key="9">
    <source>
        <dbReference type="ARBA" id="ARBA00022833"/>
    </source>
</evidence>
<name>A0A1M5LCZ0_9GAMM</name>
<dbReference type="InterPro" id="IPR051206">
    <property type="entry name" value="NAMLAA_amidase_2"/>
</dbReference>
<comment type="similarity">
    <text evidence="4">Belongs to the N-acetylmuramoyl-L-alanine amidase 2 family.</text>
</comment>
<evidence type="ECO:0000256" key="3">
    <source>
        <dbReference type="ARBA" id="ARBA00004496"/>
    </source>
</evidence>
<dbReference type="PANTHER" id="PTHR30417:SF4">
    <property type="entry name" value="1,6-ANHYDRO-N-ACETYLMURAMYL-L-ALANINE AMIDASE AMPD"/>
    <property type="match status" value="1"/>
</dbReference>
<dbReference type="PANTHER" id="PTHR30417">
    <property type="entry name" value="N-ACETYLMURAMOYL-L-ALANINE AMIDASE AMID"/>
    <property type="match status" value="1"/>
</dbReference>
<dbReference type="GO" id="GO:0071555">
    <property type="term" value="P:cell wall organization"/>
    <property type="evidence" value="ECO:0007669"/>
    <property type="project" value="UniProtKB-KW"/>
</dbReference>
<dbReference type="GO" id="GO:0009254">
    <property type="term" value="P:peptidoglycan turnover"/>
    <property type="evidence" value="ECO:0007669"/>
    <property type="project" value="TreeGrafter"/>
</dbReference>
<dbReference type="SUPFAM" id="SSF55846">
    <property type="entry name" value="N-acetylmuramoyl-L-alanine amidase-like"/>
    <property type="match status" value="1"/>
</dbReference>
<dbReference type="AlphaFoldDB" id="A0A1M5LCZ0"/>
<comment type="catalytic activity">
    <reaction evidence="1">
        <text>Hydrolyzes the link between N-acetylmuramoyl residues and L-amino acid residues in certain cell-wall glycopeptides.</text>
        <dbReference type="EC" id="3.5.1.28"/>
    </reaction>
</comment>
<evidence type="ECO:0000256" key="11">
    <source>
        <dbReference type="ARBA" id="ARBA00039257"/>
    </source>
</evidence>
<dbReference type="Proteomes" id="UP000199758">
    <property type="component" value="Unassembled WGS sequence"/>
</dbReference>
<dbReference type="Gene3D" id="3.40.80.10">
    <property type="entry name" value="Peptidoglycan recognition protein-like"/>
    <property type="match status" value="1"/>
</dbReference>
<comment type="cofactor">
    <cofactor evidence="2">
        <name>Zn(2+)</name>
        <dbReference type="ChEBI" id="CHEBI:29105"/>
    </cofactor>
</comment>
<organism evidence="14 15">
    <name type="scientific">Hydrocarboniphaga daqingensis</name>
    <dbReference type="NCBI Taxonomy" id="490188"/>
    <lineage>
        <taxon>Bacteria</taxon>
        <taxon>Pseudomonadati</taxon>
        <taxon>Pseudomonadota</taxon>
        <taxon>Gammaproteobacteria</taxon>
        <taxon>Nevskiales</taxon>
        <taxon>Nevskiaceae</taxon>
        <taxon>Hydrocarboniphaga</taxon>
    </lineage>
</organism>
<protein>
    <recommendedName>
        <fullName evidence="11">1,6-anhydro-N-acetylmuramyl-L-alanine amidase AmpD</fullName>
        <ecNumber evidence="5">3.5.1.28</ecNumber>
    </recommendedName>
    <alternativeName>
        <fullName evidence="12">N-acetylmuramoyl-L-alanine amidase</fullName>
    </alternativeName>
</protein>
<sequence length="187" mass="20763">MPVFERPWQIDSTHRLTGARWHASPNHDERPDGCTIDLLVIHAISLPPEQFGGPWIDALFTNTLDAGAHPYFAGIATLTVSAHCCIRRDGSVTQYVPFDRRAWHAGASQWRGRNRANDFSVGIELEGSDTQPFEPAQYETLAALTHALWARYPTLAPDAIAGHSEIAPGRKTDPGPHFDWAGYRARL</sequence>
<evidence type="ECO:0000256" key="8">
    <source>
        <dbReference type="ARBA" id="ARBA00022801"/>
    </source>
</evidence>
<reference evidence="14 15" key="1">
    <citation type="submission" date="2016-11" db="EMBL/GenBank/DDBJ databases">
        <authorList>
            <person name="Jaros S."/>
            <person name="Januszkiewicz K."/>
            <person name="Wedrychowicz H."/>
        </authorList>
    </citation>
    <scope>NUCLEOTIDE SEQUENCE [LARGE SCALE GENOMIC DNA]</scope>
    <source>
        <strain evidence="14 15">CGMCC 1.7049</strain>
    </source>
</reference>
<gene>
    <name evidence="14" type="ORF">SAMN04488068_0832</name>
</gene>